<dbReference type="PANTHER" id="PTHR48083:SF19">
    <property type="entry name" value="FLAVIN-DEPENDENT MONOOXYGENASE, OXYGENASE SUBUNIT HSAA"/>
    <property type="match status" value="1"/>
</dbReference>
<dbReference type="GO" id="GO:0050660">
    <property type="term" value="F:flavin adenine dinucleotide binding"/>
    <property type="evidence" value="ECO:0007669"/>
    <property type="project" value="InterPro"/>
</dbReference>
<sequence length="374" mass="38754">MLTDTRPLVELAARSAEQVNRQHRLTPELATALTAAGFARHFVPARWGGTAGTFGALAETTAEVGEACASTAWCAALYAAHGRLAAYLPEQAQYELWGATPNVRIAAAVLPAAGQADAAPGGWRIGGRWSCASGVDHADWVLLAARTQGKAGTAGTAEQRIFAVPRAEVAVLDTWRNLGLQGTGSNSVVLDGTFVPAHRSFTLADLATVEPGAARCHAVPYQLVAALQFAAPMLGAARGALRAWTAATAVKRRVDGRPAREAGSVQVVLGRASAEIHAAGLLLSHSARRADEAQATPLVVAENQRDLAAAADLCADAVTRLVRAGGARGQGEQDPVQRRWRDVTAAAGHPALDFEAAAAAHAREGFALADGWAA</sequence>
<dbReference type="Gene3D" id="2.40.110.10">
    <property type="entry name" value="Butyryl-CoA Dehydrogenase, subunit A, domain 2"/>
    <property type="match status" value="1"/>
</dbReference>
<dbReference type="Gene3D" id="1.10.540.10">
    <property type="entry name" value="Acyl-CoA dehydrogenase/oxidase, N-terminal domain"/>
    <property type="match status" value="1"/>
</dbReference>
<evidence type="ECO:0000313" key="3">
    <source>
        <dbReference type="EMBL" id="TWE18815.1"/>
    </source>
</evidence>
<dbReference type="InterPro" id="IPR013107">
    <property type="entry name" value="Acyl-CoA_DH_C"/>
</dbReference>
<dbReference type="PANTHER" id="PTHR48083">
    <property type="entry name" value="MEDIUM-CHAIN SPECIFIC ACYL-COA DEHYDROGENASE, MITOCHONDRIAL-RELATED"/>
    <property type="match status" value="1"/>
</dbReference>
<dbReference type="AlphaFoldDB" id="A0A561ET81"/>
<dbReference type="InterPro" id="IPR009100">
    <property type="entry name" value="AcylCoA_DH/oxidase_NM_dom_sf"/>
</dbReference>
<feature type="domain" description="Acyl-CoA dehydrogenase C-terminal" evidence="2">
    <location>
        <begin position="228"/>
        <end position="353"/>
    </location>
</feature>
<evidence type="ECO:0000259" key="2">
    <source>
        <dbReference type="Pfam" id="PF08028"/>
    </source>
</evidence>
<dbReference type="EMBL" id="VIVR01000001">
    <property type="protein sequence ID" value="TWE18815.1"/>
    <property type="molecule type" value="Genomic_DNA"/>
</dbReference>
<dbReference type="InterPro" id="IPR037069">
    <property type="entry name" value="AcylCoA_DH/ox_N_sf"/>
</dbReference>
<evidence type="ECO:0000256" key="1">
    <source>
        <dbReference type="ARBA" id="ARBA00023002"/>
    </source>
</evidence>
<dbReference type="OrthoDB" id="3404950at2"/>
<gene>
    <name evidence="3" type="ORF">FB465_3906</name>
</gene>
<dbReference type="InterPro" id="IPR036250">
    <property type="entry name" value="AcylCo_DH-like_C"/>
</dbReference>
<dbReference type="InterPro" id="IPR046373">
    <property type="entry name" value="Acyl-CoA_Oxase/DH_mid-dom_sf"/>
</dbReference>
<comment type="caution">
    <text evidence="3">The sequence shown here is derived from an EMBL/GenBank/DDBJ whole genome shotgun (WGS) entry which is preliminary data.</text>
</comment>
<proteinExistence type="predicted"/>
<dbReference type="InterPro" id="IPR050741">
    <property type="entry name" value="Acyl-CoA_dehydrogenase"/>
</dbReference>
<dbReference type="RefSeq" id="WP_145792250.1">
    <property type="nucleotide sequence ID" value="NZ_BAAABR010000031.1"/>
</dbReference>
<dbReference type="Gene3D" id="1.20.140.10">
    <property type="entry name" value="Butyryl-CoA Dehydrogenase, subunit A, domain 3"/>
    <property type="match status" value="1"/>
</dbReference>
<dbReference type="GO" id="GO:0005737">
    <property type="term" value="C:cytoplasm"/>
    <property type="evidence" value="ECO:0007669"/>
    <property type="project" value="TreeGrafter"/>
</dbReference>
<dbReference type="PIRSF" id="PIRSF016578">
    <property type="entry name" value="HsaA"/>
    <property type="match status" value="1"/>
</dbReference>
<dbReference type="Proteomes" id="UP000318416">
    <property type="component" value="Unassembled WGS sequence"/>
</dbReference>
<dbReference type="GO" id="GO:0003995">
    <property type="term" value="F:acyl-CoA dehydrogenase activity"/>
    <property type="evidence" value="ECO:0007669"/>
    <property type="project" value="TreeGrafter"/>
</dbReference>
<reference evidence="3 4" key="1">
    <citation type="submission" date="2019-06" db="EMBL/GenBank/DDBJ databases">
        <title>Sequencing the genomes of 1000 actinobacteria strains.</title>
        <authorList>
            <person name="Klenk H.-P."/>
        </authorList>
    </citation>
    <scope>NUCLEOTIDE SEQUENCE [LARGE SCALE GENOMIC DNA]</scope>
    <source>
        <strain evidence="3 4">DSM 41649</strain>
    </source>
</reference>
<organism evidence="3 4">
    <name type="scientific">Kitasatospora atroaurantiaca</name>
    <dbReference type="NCBI Taxonomy" id="285545"/>
    <lineage>
        <taxon>Bacteria</taxon>
        <taxon>Bacillati</taxon>
        <taxon>Actinomycetota</taxon>
        <taxon>Actinomycetes</taxon>
        <taxon>Kitasatosporales</taxon>
        <taxon>Streptomycetaceae</taxon>
        <taxon>Kitasatospora</taxon>
    </lineage>
</organism>
<name>A0A561ET81_9ACTN</name>
<dbReference type="SUPFAM" id="SSF56645">
    <property type="entry name" value="Acyl-CoA dehydrogenase NM domain-like"/>
    <property type="match status" value="1"/>
</dbReference>
<protein>
    <submittedName>
        <fullName evidence="3">Two-component flavin-dependent monooxygenase</fullName>
    </submittedName>
</protein>
<keyword evidence="1" id="KW-0560">Oxidoreductase</keyword>
<dbReference type="SUPFAM" id="SSF47203">
    <property type="entry name" value="Acyl-CoA dehydrogenase C-terminal domain-like"/>
    <property type="match status" value="1"/>
</dbReference>
<keyword evidence="4" id="KW-1185">Reference proteome</keyword>
<dbReference type="GO" id="GO:0033539">
    <property type="term" value="P:fatty acid beta-oxidation using acyl-CoA dehydrogenase"/>
    <property type="evidence" value="ECO:0007669"/>
    <property type="project" value="TreeGrafter"/>
</dbReference>
<evidence type="ECO:0000313" key="4">
    <source>
        <dbReference type="Proteomes" id="UP000318416"/>
    </source>
</evidence>
<accession>A0A561ET81</accession>
<dbReference type="Pfam" id="PF08028">
    <property type="entry name" value="Acyl-CoA_dh_2"/>
    <property type="match status" value="1"/>
</dbReference>
<dbReference type="GO" id="GO:0016712">
    <property type="term" value="F:oxidoreductase activity, acting on paired donors, with incorporation or reduction of molecular oxygen, reduced flavin or flavoprotein as one donor, and incorporation of one atom of oxygen"/>
    <property type="evidence" value="ECO:0007669"/>
    <property type="project" value="TreeGrafter"/>
</dbReference>
<keyword evidence="3" id="KW-0503">Monooxygenase</keyword>